<name>A0ABR7A8E0_9BURK</name>
<keyword evidence="2" id="KW-1185">Reference proteome</keyword>
<evidence type="ECO:0000313" key="1">
    <source>
        <dbReference type="EMBL" id="MBC3932937.1"/>
    </source>
</evidence>
<accession>A0ABR7A8E0</accession>
<sequence length="203" mass="21208">MQSVDLSQLVSFTIAVNAQPLPDAIRCLSMELQLSAYGQASASLVLDTALVPSTQKLLLPGSAIALGLGPGGLNQLRLSGRILSLRLRLQPNQPPTLELQCQIEQVLYPGASAQAAQPELLLVMGESLLAADLTLQSLPGEPVQSDFGVSGQVQCAGSIAAQPGGLLVLRGCGRRFDGAHRIGQVTHHISEGCWLTEVSLAQG</sequence>
<protein>
    <submittedName>
        <fullName evidence="1">Uncharacterized protein</fullName>
    </submittedName>
</protein>
<organism evidence="1 2">
    <name type="scientific">Undibacterium curvum</name>
    <dbReference type="NCBI Taxonomy" id="2762294"/>
    <lineage>
        <taxon>Bacteria</taxon>
        <taxon>Pseudomonadati</taxon>
        <taxon>Pseudomonadota</taxon>
        <taxon>Betaproteobacteria</taxon>
        <taxon>Burkholderiales</taxon>
        <taxon>Oxalobacteraceae</taxon>
        <taxon>Undibacterium</taxon>
    </lineage>
</organism>
<dbReference type="RefSeq" id="WP_186904522.1">
    <property type="nucleotide sequence ID" value="NZ_JACOGD010000007.1"/>
</dbReference>
<comment type="caution">
    <text evidence="1">The sequence shown here is derived from an EMBL/GenBank/DDBJ whole genome shotgun (WGS) entry which is preliminary data.</text>
</comment>
<evidence type="ECO:0000313" key="2">
    <source>
        <dbReference type="Proteomes" id="UP000654304"/>
    </source>
</evidence>
<proteinExistence type="predicted"/>
<dbReference type="EMBL" id="JACOGD010000007">
    <property type="protein sequence ID" value="MBC3932937.1"/>
    <property type="molecule type" value="Genomic_DNA"/>
</dbReference>
<gene>
    <name evidence="1" type="ORF">H8K43_14765</name>
</gene>
<reference evidence="1 2" key="1">
    <citation type="submission" date="2020-08" db="EMBL/GenBank/DDBJ databases">
        <title>Novel species isolated from subtropical streams in China.</title>
        <authorList>
            <person name="Lu H."/>
        </authorList>
    </citation>
    <scope>NUCLEOTIDE SEQUENCE [LARGE SCALE GENOMIC DNA]</scope>
    <source>
        <strain evidence="1 2">CY22W</strain>
    </source>
</reference>
<dbReference type="Proteomes" id="UP000654304">
    <property type="component" value="Unassembled WGS sequence"/>
</dbReference>